<dbReference type="Proteomes" id="UP000299102">
    <property type="component" value="Unassembled WGS sequence"/>
</dbReference>
<reference evidence="1 2" key="1">
    <citation type="journal article" date="2019" name="Commun. Biol.">
        <title>The bagworm genome reveals a unique fibroin gene that provides high tensile strength.</title>
        <authorList>
            <person name="Kono N."/>
            <person name="Nakamura H."/>
            <person name="Ohtoshi R."/>
            <person name="Tomita M."/>
            <person name="Numata K."/>
            <person name="Arakawa K."/>
        </authorList>
    </citation>
    <scope>NUCLEOTIDE SEQUENCE [LARGE SCALE GENOMIC DNA]</scope>
</reference>
<accession>A0A4C1ZGG3</accession>
<evidence type="ECO:0008006" key="3">
    <source>
        <dbReference type="Google" id="ProtNLM"/>
    </source>
</evidence>
<sequence>MPKNVINSIKFNGKIAGSVDDGIGFMLHSLLSNDDTSSDTVYYRKVKIASTALPGGWSAPPISMRCLEEIVRRLPNTSLILDGITAKIVREAWKVAAAEITMMYIKCIVEAKFPDVWKVGRLIVLPKGRQIGLRVGGRAGWKASTLGCPHGSVMGPSLWKLLLVDVFRLPKPMPMPMGCRLFAYTDNITAVMEG</sequence>
<gene>
    <name evidence="1" type="ORF">EVAR_57353_1</name>
</gene>
<name>A0A4C1ZGG3_EUMVA</name>
<comment type="caution">
    <text evidence="1">The sequence shown here is derived from an EMBL/GenBank/DDBJ whole genome shotgun (WGS) entry which is preliminary data.</text>
</comment>
<organism evidence="1 2">
    <name type="scientific">Eumeta variegata</name>
    <name type="common">Bagworm moth</name>
    <name type="synonym">Eumeta japonica</name>
    <dbReference type="NCBI Taxonomy" id="151549"/>
    <lineage>
        <taxon>Eukaryota</taxon>
        <taxon>Metazoa</taxon>
        <taxon>Ecdysozoa</taxon>
        <taxon>Arthropoda</taxon>
        <taxon>Hexapoda</taxon>
        <taxon>Insecta</taxon>
        <taxon>Pterygota</taxon>
        <taxon>Neoptera</taxon>
        <taxon>Endopterygota</taxon>
        <taxon>Lepidoptera</taxon>
        <taxon>Glossata</taxon>
        <taxon>Ditrysia</taxon>
        <taxon>Tineoidea</taxon>
        <taxon>Psychidae</taxon>
        <taxon>Oiketicinae</taxon>
        <taxon>Eumeta</taxon>
    </lineage>
</organism>
<keyword evidence="2" id="KW-1185">Reference proteome</keyword>
<dbReference type="AlphaFoldDB" id="A0A4C1ZGG3"/>
<proteinExistence type="predicted"/>
<evidence type="ECO:0000313" key="1">
    <source>
        <dbReference type="EMBL" id="GBP86233.1"/>
    </source>
</evidence>
<dbReference type="EMBL" id="BGZK01001782">
    <property type="protein sequence ID" value="GBP86233.1"/>
    <property type="molecule type" value="Genomic_DNA"/>
</dbReference>
<evidence type="ECO:0000313" key="2">
    <source>
        <dbReference type="Proteomes" id="UP000299102"/>
    </source>
</evidence>
<protein>
    <recommendedName>
        <fullName evidence="3">115 kDa protein in type-1 retrotransposable element R1DM</fullName>
    </recommendedName>
</protein>